<organism evidence="2 3">
    <name type="scientific">Dryococelus australis</name>
    <dbReference type="NCBI Taxonomy" id="614101"/>
    <lineage>
        <taxon>Eukaryota</taxon>
        <taxon>Metazoa</taxon>
        <taxon>Ecdysozoa</taxon>
        <taxon>Arthropoda</taxon>
        <taxon>Hexapoda</taxon>
        <taxon>Insecta</taxon>
        <taxon>Pterygota</taxon>
        <taxon>Neoptera</taxon>
        <taxon>Polyneoptera</taxon>
        <taxon>Phasmatodea</taxon>
        <taxon>Verophasmatodea</taxon>
        <taxon>Anareolatae</taxon>
        <taxon>Phasmatidae</taxon>
        <taxon>Eurycanthinae</taxon>
        <taxon>Dryococelus</taxon>
    </lineage>
</organism>
<dbReference type="InterPro" id="IPR029526">
    <property type="entry name" value="PGBD"/>
</dbReference>
<dbReference type="EMBL" id="JARBHB010000003">
    <property type="protein sequence ID" value="KAJ8890073.1"/>
    <property type="molecule type" value="Genomic_DNA"/>
</dbReference>
<reference evidence="2 3" key="1">
    <citation type="submission" date="2023-02" db="EMBL/GenBank/DDBJ databases">
        <title>LHISI_Scaffold_Assembly.</title>
        <authorList>
            <person name="Stuart O.P."/>
            <person name="Cleave R."/>
            <person name="Magrath M.J.L."/>
            <person name="Mikheyev A.S."/>
        </authorList>
    </citation>
    <scope>NUCLEOTIDE SEQUENCE [LARGE SCALE GENOMIC DNA]</scope>
    <source>
        <strain evidence="2">Daus_M_001</strain>
        <tissue evidence="2">Leg muscle</tissue>
    </source>
</reference>
<keyword evidence="3" id="KW-1185">Reference proteome</keyword>
<dbReference type="Pfam" id="PF13843">
    <property type="entry name" value="DDE_Tnp_1_7"/>
    <property type="match status" value="1"/>
</dbReference>
<dbReference type="Proteomes" id="UP001159363">
    <property type="component" value="Chromosome 3"/>
</dbReference>
<dbReference type="PANTHER" id="PTHR46599">
    <property type="entry name" value="PIGGYBAC TRANSPOSABLE ELEMENT-DERIVED PROTEIN 4"/>
    <property type="match status" value="1"/>
</dbReference>
<evidence type="ECO:0000259" key="1">
    <source>
        <dbReference type="Pfam" id="PF13843"/>
    </source>
</evidence>
<feature type="domain" description="PiggyBac transposable element-derived protein" evidence="1">
    <location>
        <begin position="2"/>
        <end position="95"/>
    </location>
</feature>
<evidence type="ECO:0000313" key="2">
    <source>
        <dbReference type="EMBL" id="KAJ8890073.1"/>
    </source>
</evidence>
<accession>A0ABQ9I0D0</accession>
<evidence type="ECO:0000313" key="3">
    <source>
        <dbReference type="Proteomes" id="UP001159363"/>
    </source>
</evidence>
<protein>
    <recommendedName>
        <fullName evidence="1">PiggyBac transposable element-derived protein domain-containing protein</fullName>
    </recommendedName>
</protein>
<name>A0ABQ9I0D0_9NEOP</name>
<sequence length="96" mass="11051">MQNRKRFPKNILKTDKDLKFGDSDYAVCGEISVTKWKDRGIKTVVVISNMHNPENSSTVERNDSYGNKQTVTCPTPISDYNMYIGEVDRFDQLMQV</sequence>
<gene>
    <name evidence="2" type="ORF">PR048_009580</name>
</gene>
<comment type="caution">
    <text evidence="2">The sequence shown here is derived from an EMBL/GenBank/DDBJ whole genome shotgun (WGS) entry which is preliminary data.</text>
</comment>
<dbReference type="PANTHER" id="PTHR46599:SF3">
    <property type="entry name" value="PIGGYBAC TRANSPOSABLE ELEMENT-DERIVED PROTEIN 4"/>
    <property type="match status" value="1"/>
</dbReference>
<proteinExistence type="predicted"/>